<dbReference type="AlphaFoldDB" id="A0A3D9KVY0"/>
<feature type="domain" description="Outer membrane protein beta-barrel" evidence="2">
    <location>
        <begin position="24"/>
        <end position="179"/>
    </location>
</feature>
<dbReference type="EMBL" id="QREG01000035">
    <property type="protein sequence ID" value="RED91911.1"/>
    <property type="molecule type" value="Genomic_DNA"/>
</dbReference>
<gene>
    <name evidence="3" type="ORF">C7460_13528</name>
</gene>
<name>A0A3D9KVY0_MARFU</name>
<accession>A0A3D9KVY0</accession>
<proteinExistence type="predicted"/>
<evidence type="ECO:0000313" key="4">
    <source>
        <dbReference type="Proteomes" id="UP000256779"/>
    </source>
</evidence>
<sequence>MKLKAILLCVLVAAGASMASAQKAGLKGGVNFTNLYIGDVDDVDDENMKVGFNAGLYYRADINEGFAIQPEFLFTQKGTEVQYDGLFGGSGRYRFNLNYLEVPVLAVGKVGNFNIHAGPYLGFLVGAKVKDVDDNGNINDVENLDRDDFNTLDTGVAAGFGLDFDTGTIGLRYSYGFQEIGKGEDAGQATEDSKNSALQLFVGFDF</sequence>
<dbReference type="OrthoDB" id="947434at2"/>
<dbReference type="InterPro" id="IPR025665">
    <property type="entry name" value="Beta-barrel_OMP_2"/>
</dbReference>
<keyword evidence="4" id="KW-1185">Reference proteome</keyword>
<feature type="signal peptide" evidence="1">
    <location>
        <begin position="1"/>
        <end position="19"/>
    </location>
</feature>
<comment type="caution">
    <text evidence="3">The sequence shown here is derived from an EMBL/GenBank/DDBJ whole genome shotgun (WGS) entry which is preliminary data.</text>
</comment>
<reference evidence="3 4" key="1">
    <citation type="submission" date="2018-07" db="EMBL/GenBank/DDBJ databases">
        <title>Genomic Encyclopedia of Type Strains, Phase IV (KMG-IV): sequencing the most valuable type-strain genomes for metagenomic binning, comparative biology and taxonomic classification.</title>
        <authorList>
            <person name="Goeker M."/>
        </authorList>
    </citation>
    <scope>NUCLEOTIDE SEQUENCE [LARGE SCALE GENOMIC DNA]</scope>
    <source>
        <strain evidence="3 4">DSM 4134</strain>
    </source>
</reference>
<keyword evidence="1" id="KW-0732">Signal</keyword>
<evidence type="ECO:0000259" key="2">
    <source>
        <dbReference type="Pfam" id="PF13568"/>
    </source>
</evidence>
<evidence type="ECO:0000313" key="3">
    <source>
        <dbReference type="EMBL" id="RED91911.1"/>
    </source>
</evidence>
<organism evidence="3 4">
    <name type="scientific">Marinoscillum furvescens DSM 4134</name>
    <dbReference type="NCBI Taxonomy" id="1122208"/>
    <lineage>
        <taxon>Bacteria</taxon>
        <taxon>Pseudomonadati</taxon>
        <taxon>Bacteroidota</taxon>
        <taxon>Cytophagia</taxon>
        <taxon>Cytophagales</taxon>
        <taxon>Reichenbachiellaceae</taxon>
        <taxon>Marinoscillum</taxon>
    </lineage>
</organism>
<dbReference type="RefSeq" id="WP_115870417.1">
    <property type="nucleotide sequence ID" value="NZ_QREG01000035.1"/>
</dbReference>
<feature type="chain" id="PRO_5017749316" evidence="1">
    <location>
        <begin position="20"/>
        <end position="206"/>
    </location>
</feature>
<evidence type="ECO:0000256" key="1">
    <source>
        <dbReference type="SAM" id="SignalP"/>
    </source>
</evidence>
<dbReference type="Proteomes" id="UP000256779">
    <property type="component" value="Unassembled WGS sequence"/>
</dbReference>
<dbReference type="Pfam" id="PF13568">
    <property type="entry name" value="OMP_b-brl_2"/>
    <property type="match status" value="1"/>
</dbReference>
<protein>
    <submittedName>
        <fullName evidence="3">Outer membrane protein with beta-barrel domain</fullName>
    </submittedName>
</protein>